<protein>
    <submittedName>
        <fullName evidence="1">Uncharacterized protein</fullName>
    </submittedName>
</protein>
<evidence type="ECO:0000313" key="2">
    <source>
        <dbReference type="Proteomes" id="UP000016584"/>
    </source>
</evidence>
<dbReference type="Proteomes" id="UP000016584">
    <property type="component" value="Unassembled WGS sequence"/>
</dbReference>
<dbReference type="AlphaFoldDB" id="U2HRY0"/>
<organism evidence="1 2">
    <name type="scientific">Sphingobacterium paucimobilis HER1398</name>
    <dbReference type="NCBI Taxonomy" id="1346330"/>
    <lineage>
        <taxon>Bacteria</taxon>
        <taxon>Pseudomonadati</taxon>
        <taxon>Bacteroidota</taxon>
        <taxon>Sphingobacteriia</taxon>
        <taxon>Sphingobacteriales</taxon>
        <taxon>Sphingobacteriaceae</taxon>
        <taxon>Sphingobacterium</taxon>
    </lineage>
</organism>
<name>U2HRY0_9SPHI</name>
<dbReference type="STRING" id="1346330.M472_05695"/>
<comment type="caution">
    <text evidence="1">The sequence shown here is derived from an EMBL/GenBank/DDBJ whole genome shotgun (WGS) entry which is preliminary data.</text>
</comment>
<dbReference type="PATRIC" id="fig|1346330.5.peg.3308"/>
<reference evidence="1 2" key="1">
    <citation type="journal article" date="2013" name="Genome Announc.">
        <title>The Draft Genome Sequence of Sphingomonas paucimobilis Strain HER1398 (Proteobacteria), Host to the Giant PAU Phage, Indicates That It Is a Member of the Genus Sphingobacterium (Bacteroidetes).</title>
        <authorList>
            <person name="White R.A.III."/>
            <person name="Suttle C.A."/>
        </authorList>
    </citation>
    <scope>NUCLEOTIDE SEQUENCE [LARGE SCALE GENOMIC DNA]</scope>
    <source>
        <strain evidence="1 2">HER1398</strain>
    </source>
</reference>
<gene>
    <name evidence="1" type="ORF">M472_05695</name>
</gene>
<accession>U2HRY0</accession>
<dbReference type="EMBL" id="ATDL01000017">
    <property type="protein sequence ID" value="ERJ58252.1"/>
    <property type="molecule type" value="Genomic_DNA"/>
</dbReference>
<keyword evidence="2" id="KW-1185">Reference proteome</keyword>
<sequence length="283" mass="31652">MVFYMGCNNPQPQNSITTTIQDTTLRTVPESVTSDTLSHGDISFGLFNATRDQIIVIDDEEPPIEDYDKIKHTWINEQSYKLDFVKVQKESDDYNGRQTPDNFDNVPGAVFKLAAKAKPGDAYVLLCSDSFLKSRKALKIHNNVAYATKSSLVTELKKTYGRSVTNAKLIATTAQKDSIFLAQLAPVGDSLTVVLVTKPLTGKNLLIQEFKAEYNEMSTWRVDDGGEFPMEDFTILNAFEHKGKIELVTSFPGAEGGDLTFLTPGKNNRYHIVKESYVYWSPL</sequence>
<evidence type="ECO:0000313" key="1">
    <source>
        <dbReference type="EMBL" id="ERJ58252.1"/>
    </source>
</evidence>
<proteinExistence type="predicted"/>